<accession>A0A1A7C9T8</accession>
<sequence length="145" mass="15521">MFKTILFPTDGSPLSDQAANTAIAFAQLNQARLVAVSVVQPFPFSPMADGGIVLDASLYEQQMNESAQRAIEKIGEAARAANVPFEGVVASSPSPHEEIVNTAQAHQCDIILMASHGRKGLNKLFVGSETQKVLAHTHLPVMVLR</sequence>
<dbReference type="PATRIC" id="fig|1747903.4.peg.5213"/>
<dbReference type="STRING" id="1747903.ASR47_10343"/>
<dbReference type="AlphaFoldDB" id="A0A1A7C9T8"/>
<dbReference type="EMBL" id="LOCQ01000029">
    <property type="protein sequence ID" value="OBV41530.1"/>
    <property type="molecule type" value="Genomic_DNA"/>
</dbReference>
<dbReference type="Gene3D" id="3.40.50.620">
    <property type="entry name" value="HUPs"/>
    <property type="match status" value="1"/>
</dbReference>
<dbReference type="CDD" id="cd00293">
    <property type="entry name" value="USP-like"/>
    <property type="match status" value="1"/>
</dbReference>
<dbReference type="RefSeq" id="WP_065305884.1">
    <property type="nucleotide sequence ID" value="NZ_LOCQ01000029.1"/>
</dbReference>
<dbReference type="InterPro" id="IPR014729">
    <property type="entry name" value="Rossmann-like_a/b/a_fold"/>
</dbReference>
<dbReference type="Pfam" id="PF00582">
    <property type="entry name" value="Usp"/>
    <property type="match status" value="1"/>
</dbReference>
<evidence type="ECO:0000313" key="3">
    <source>
        <dbReference type="EMBL" id="OBV41530.1"/>
    </source>
</evidence>
<name>A0A1A7C9T8_9BURK</name>
<evidence type="ECO:0000313" key="4">
    <source>
        <dbReference type="Proteomes" id="UP000092713"/>
    </source>
</evidence>
<comment type="similarity">
    <text evidence="1">Belongs to the universal stress protein A family.</text>
</comment>
<feature type="domain" description="UspA" evidence="2">
    <location>
        <begin position="1"/>
        <end position="145"/>
    </location>
</feature>
<dbReference type="PRINTS" id="PR01438">
    <property type="entry name" value="UNVRSLSTRESS"/>
</dbReference>
<proteinExistence type="inferred from homology"/>
<dbReference type="Proteomes" id="UP000092713">
    <property type="component" value="Unassembled WGS sequence"/>
</dbReference>
<dbReference type="PANTHER" id="PTHR46268:SF15">
    <property type="entry name" value="UNIVERSAL STRESS PROTEIN HP_0031"/>
    <property type="match status" value="1"/>
</dbReference>
<dbReference type="InterPro" id="IPR006016">
    <property type="entry name" value="UspA"/>
</dbReference>
<dbReference type="InterPro" id="IPR006015">
    <property type="entry name" value="Universal_stress_UspA"/>
</dbReference>
<dbReference type="PANTHER" id="PTHR46268">
    <property type="entry name" value="STRESS RESPONSE PROTEIN NHAX"/>
    <property type="match status" value="1"/>
</dbReference>
<evidence type="ECO:0000259" key="2">
    <source>
        <dbReference type="Pfam" id="PF00582"/>
    </source>
</evidence>
<dbReference type="OrthoDB" id="5295044at2"/>
<keyword evidence="4" id="KW-1185">Reference proteome</keyword>
<dbReference type="SUPFAM" id="SSF52402">
    <property type="entry name" value="Adenine nucleotide alpha hydrolases-like"/>
    <property type="match status" value="1"/>
</dbReference>
<comment type="caution">
    <text evidence="3">The sequence shown here is derived from an EMBL/GenBank/DDBJ whole genome shotgun (WGS) entry which is preliminary data.</text>
</comment>
<organism evidence="3 4">
    <name type="scientific">Janthinobacterium psychrotolerans</name>
    <dbReference type="NCBI Taxonomy" id="1747903"/>
    <lineage>
        <taxon>Bacteria</taxon>
        <taxon>Pseudomonadati</taxon>
        <taxon>Pseudomonadota</taxon>
        <taxon>Betaproteobacteria</taxon>
        <taxon>Burkholderiales</taxon>
        <taxon>Oxalobacteraceae</taxon>
        <taxon>Janthinobacterium</taxon>
    </lineage>
</organism>
<reference evidence="3 4" key="1">
    <citation type="submission" date="2016-04" db="EMBL/GenBank/DDBJ databases">
        <title>Draft genome sequence of Janthinobacterium psychrotolerans sp. nov., isolated from freshwater sediments in Denmark.</title>
        <authorList>
            <person name="Gong X."/>
            <person name="Skrivergaard S."/>
            <person name="Korsgaard B.S."/>
            <person name="Schreiber L."/>
            <person name="Marshall I.P."/>
            <person name="Finster K."/>
            <person name="Schramm A."/>
        </authorList>
    </citation>
    <scope>NUCLEOTIDE SEQUENCE [LARGE SCALE GENOMIC DNA]</scope>
    <source>
        <strain evidence="3 4">S3-2</strain>
    </source>
</reference>
<evidence type="ECO:0000256" key="1">
    <source>
        <dbReference type="ARBA" id="ARBA00008791"/>
    </source>
</evidence>
<gene>
    <name evidence="3" type="ORF">ASR47_10343</name>
</gene>
<protein>
    <submittedName>
        <fullName evidence="3">Nucleotide-binding universal stress protein, UspA family</fullName>
    </submittedName>
</protein>